<evidence type="ECO:0000313" key="3">
    <source>
        <dbReference type="Proteomes" id="UP000092967"/>
    </source>
</evidence>
<dbReference type="KEGG" id="wfu:AXE80_00410"/>
<dbReference type="AlphaFoldDB" id="A0A1B1Y277"/>
<evidence type="ECO:0000313" key="2">
    <source>
        <dbReference type="EMBL" id="ANW94848.1"/>
    </source>
</evidence>
<dbReference type="Proteomes" id="UP000092967">
    <property type="component" value="Chromosome"/>
</dbReference>
<dbReference type="OrthoDB" id="1119072at2"/>
<evidence type="ECO:0000256" key="1">
    <source>
        <dbReference type="SAM" id="SignalP"/>
    </source>
</evidence>
<accession>A0A1B1Y277</accession>
<sequence>MSLKRSKNLLNIGKVICALFVLISVACSTKKEEAPVVKKEVVAPVKKEVVKPEVVKPVNVITYGVQIGAYRKFDVQFDSDIKNIKHNGLSNYVLGNFKTIKEAENLLKIVTDLKIMDAFIVKMKDGEIIE</sequence>
<feature type="chain" id="PRO_5008532489" description="SPOR domain-containing protein" evidence="1">
    <location>
        <begin position="27"/>
        <end position="130"/>
    </location>
</feature>
<dbReference type="STRING" id="1790137.AXE80_00410"/>
<evidence type="ECO:0008006" key="4">
    <source>
        <dbReference type="Google" id="ProtNLM"/>
    </source>
</evidence>
<keyword evidence="1" id="KW-0732">Signal</keyword>
<dbReference type="RefSeq" id="WP_068823952.1">
    <property type="nucleotide sequence ID" value="NZ_CP014224.1"/>
</dbReference>
<gene>
    <name evidence="2" type="ORF">AXE80_00410</name>
</gene>
<reference evidence="2 3" key="1">
    <citation type="submission" date="2016-02" db="EMBL/GenBank/DDBJ databases">
        <authorList>
            <person name="Wen L."/>
            <person name="He K."/>
            <person name="Yang H."/>
        </authorList>
    </citation>
    <scope>NUCLEOTIDE SEQUENCE [LARGE SCALE GENOMIC DNA]</scope>
    <source>
        <strain evidence="2 3">CZ1127</strain>
    </source>
</reference>
<proteinExistence type="predicted"/>
<name>A0A1B1Y277_9FLAO</name>
<protein>
    <recommendedName>
        <fullName evidence="4">SPOR domain-containing protein</fullName>
    </recommendedName>
</protein>
<keyword evidence="3" id="KW-1185">Reference proteome</keyword>
<dbReference type="PROSITE" id="PS51257">
    <property type="entry name" value="PROKAR_LIPOPROTEIN"/>
    <property type="match status" value="1"/>
</dbReference>
<feature type="signal peptide" evidence="1">
    <location>
        <begin position="1"/>
        <end position="26"/>
    </location>
</feature>
<dbReference type="EMBL" id="CP014224">
    <property type="protein sequence ID" value="ANW94848.1"/>
    <property type="molecule type" value="Genomic_DNA"/>
</dbReference>
<organism evidence="2 3">
    <name type="scientific">Wenyingzhuangia fucanilytica</name>
    <dbReference type="NCBI Taxonomy" id="1790137"/>
    <lineage>
        <taxon>Bacteria</taxon>
        <taxon>Pseudomonadati</taxon>
        <taxon>Bacteroidota</taxon>
        <taxon>Flavobacteriia</taxon>
        <taxon>Flavobacteriales</taxon>
        <taxon>Flavobacteriaceae</taxon>
        <taxon>Wenyingzhuangia</taxon>
    </lineage>
</organism>